<dbReference type="SUPFAM" id="SSF103473">
    <property type="entry name" value="MFS general substrate transporter"/>
    <property type="match status" value="1"/>
</dbReference>
<dbReference type="RefSeq" id="WP_307149302.1">
    <property type="nucleotide sequence ID" value="NZ_JAUSTU010000003.1"/>
</dbReference>
<keyword evidence="3 6" id="KW-0812">Transmembrane</keyword>
<organism evidence="8 9">
    <name type="scientific">Anoxybacillus andreesenii</name>
    <dbReference type="NCBI Taxonomy" id="1325932"/>
    <lineage>
        <taxon>Bacteria</taxon>
        <taxon>Bacillati</taxon>
        <taxon>Bacillota</taxon>
        <taxon>Bacilli</taxon>
        <taxon>Bacillales</taxon>
        <taxon>Anoxybacillaceae</taxon>
        <taxon>Anoxybacillus</taxon>
    </lineage>
</organism>
<dbReference type="InterPro" id="IPR010645">
    <property type="entry name" value="MFS_4"/>
</dbReference>
<sequence length="395" mass="42865">MNHRPFLFLIGGIFSLMIAMGIGRFAYTPILPLMQNALSFSDAMAGYLASSNYAGYLVGAILAGVLPLKKHRTFYLRISLVLSVFTTFSMGLAHFYFQMLLIRFISGVASAFIFVLASSIVLDKLAASGKTNWSGLFYAGVGCGIFFSTLFIPSLSNLFEWEGVWIGLAIISAILTIFVWIWLKDSNNAVIKRDEQIVVTQVPPLKWLPWLVIAYGLEGLGYIVTGTFIVSIAEKTSTFSSDPAFVWMVVGLGAIPSCIIWSTLANKWGFVKSLMFSMTLQALGIVLPVLWLSQTSLMFSAFLFGATFMGITTLATTLVRQMNPTNSSRIIGYLTAIYAVGQMIGPAIAGILSSYTQSYDTALVGAACAVLIGAVLLVNGIRYDQVPKIGTSPLK</sequence>
<proteinExistence type="predicted"/>
<dbReference type="InterPro" id="IPR020846">
    <property type="entry name" value="MFS_dom"/>
</dbReference>
<evidence type="ECO:0000313" key="9">
    <source>
        <dbReference type="Proteomes" id="UP001231362"/>
    </source>
</evidence>
<gene>
    <name evidence="8" type="ORF">J2S07_001015</name>
</gene>
<feature type="transmembrane region" description="Helical" evidence="6">
    <location>
        <begin position="164"/>
        <end position="183"/>
    </location>
</feature>
<evidence type="ECO:0000259" key="7">
    <source>
        <dbReference type="PROSITE" id="PS50850"/>
    </source>
</evidence>
<dbReference type="Gene3D" id="1.20.1250.20">
    <property type="entry name" value="MFS general substrate transporter like domains"/>
    <property type="match status" value="1"/>
</dbReference>
<feature type="transmembrane region" description="Helical" evidence="6">
    <location>
        <begin position="47"/>
        <end position="67"/>
    </location>
</feature>
<reference evidence="8 9" key="1">
    <citation type="submission" date="2023-07" db="EMBL/GenBank/DDBJ databases">
        <title>Genomic Encyclopedia of Type Strains, Phase IV (KMG-IV): sequencing the most valuable type-strain genomes for metagenomic binning, comparative biology and taxonomic classification.</title>
        <authorList>
            <person name="Goeker M."/>
        </authorList>
    </citation>
    <scope>NUCLEOTIDE SEQUENCE [LARGE SCALE GENOMIC DNA]</scope>
    <source>
        <strain evidence="8 9">DSM 23948</strain>
    </source>
</reference>
<protein>
    <submittedName>
        <fullName evidence="8">MFS family arabinose efflux permease</fullName>
    </submittedName>
</protein>
<evidence type="ECO:0000256" key="1">
    <source>
        <dbReference type="ARBA" id="ARBA00004651"/>
    </source>
</evidence>
<dbReference type="EMBL" id="JAUSTU010000003">
    <property type="protein sequence ID" value="MDQ0154711.1"/>
    <property type="molecule type" value="Genomic_DNA"/>
</dbReference>
<keyword evidence="2" id="KW-0813">Transport</keyword>
<dbReference type="PROSITE" id="PS50850">
    <property type="entry name" value="MFS"/>
    <property type="match status" value="1"/>
</dbReference>
<feature type="transmembrane region" description="Helical" evidence="6">
    <location>
        <begin position="274"/>
        <end position="291"/>
    </location>
</feature>
<feature type="domain" description="Major facilitator superfamily (MFS) profile" evidence="7">
    <location>
        <begin position="7"/>
        <end position="385"/>
    </location>
</feature>
<evidence type="ECO:0000256" key="4">
    <source>
        <dbReference type="ARBA" id="ARBA00022989"/>
    </source>
</evidence>
<feature type="transmembrane region" description="Helical" evidence="6">
    <location>
        <begin position="210"/>
        <end position="232"/>
    </location>
</feature>
<feature type="transmembrane region" description="Helical" evidence="6">
    <location>
        <begin position="244"/>
        <end position="262"/>
    </location>
</feature>
<dbReference type="PANTHER" id="PTHR23537:SF1">
    <property type="entry name" value="SUGAR TRANSPORTER"/>
    <property type="match status" value="1"/>
</dbReference>
<evidence type="ECO:0000313" key="8">
    <source>
        <dbReference type="EMBL" id="MDQ0154711.1"/>
    </source>
</evidence>
<comment type="subcellular location">
    <subcellularLocation>
        <location evidence="1">Cell membrane</location>
        <topology evidence="1">Multi-pass membrane protein</topology>
    </subcellularLocation>
</comment>
<dbReference type="Proteomes" id="UP001231362">
    <property type="component" value="Unassembled WGS sequence"/>
</dbReference>
<comment type="caution">
    <text evidence="8">The sequence shown here is derived from an EMBL/GenBank/DDBJ whole genome shotgun (WGS) entry which is preliminary data.</text>
</comment>
<feature type="transmembrane region" description="Helical" evidence="6">
    <location>
        <begin position="331"/>
        <end position="355"/>
    </location>
</feature>
<dbReference type="PANTHER" id="PTHR23537">
    <property type="match status" value="1"/>
</dbReference>
<feature type="transmembrane region" description="Helical" evidence="6">
    <location>
        <begin position="297"/>
        <end position="319"/>
    </location>
</feature>
<feature type="transmembrane region" description="Helical" evidence="6">
    <location>
        <begin position="134"/>
        <end position="152"/>
    </location>
</feature>
<keyword evidence="4 6" id="KW-1133">Transmembrane helix</keyword>
<feature type="transmembrane region" description="Helical" evidence="6">
    <location>
        <begin position="101"/>
        <end position="122"/>
    </location>
</feature>
<keyword evidence="5 6" id="KW-0472">Membrane</keyword>
<evidence type="ECO:0000256" key="5">
    <source>
        <dbReference type="ARBA" id="ARBA00023136"/>
    </source>
</evidence>
<dbReference type="CDD" id="cd06180">
    <property type="entry name" value="MFS_YjiJ"/>
    <property type="match status" value="1"/>
</dbReference>
<feature type="transmembrane region" description="Helical" evidence="6">
    <location>
        <begin position="7"/>
        <end position="27"/>
    </location>
</feature>
<name>A0ABT9V1C8_9BACL</name>
<dbReference type="Pfam" id="PF06779">
    <property type="entry name" value="MFS_4"/>
    <property type="match status" value="1"/>
</dbReference>
<feature type="transmembrane region" description="Helical" evidence="6">
    <location>
        <begin position="361"/>
        <end position="381"/>
    </location>
</feature>
<dbReference type="InterPro" id="IPR036259">
    <property type="entry name" value="MFS_trans_sf"/>
</dbReference>
<evidence type="ECO:0000256" key="3">
    <source>
        <dbReference type="ARBA" id="ARBA00022692"/>
    </source>
</evidence>
<accession>A0ABT9V1C8</accession>
<evidence type="ECO:0000256" key="6">
    <source>
        <dbReference type="SAM" id="Phobius"/>
    </source>
</evidence>
<keyword evidence="9" id="KW-1185">Reference proteome</keyword>
<evidence type="ECO:0000256" key="2">
    <source>
        <dbReference type="ARBA" id="ARBA00022448"/>
    </source>
</evidence>
<feature type="transmembrane region" description="Helical" evidence="6">
    <location>
        <begin position="74"/>
        <end position="95"/>
    </location>
</feature>